<dbReference type="EMBL" id="MVDE01000029">
    <property type="protein sequence ID" value="PKQ63339.1"/>
    <property type="molecule type" value="Genomic_DNA"/>
</dbReference>
<accession>A0A2N3HZ43</accession>
<comment type="caution">
    <text evidence="3">The sequence shown here is derived from an EMBL/GenBank/DDBJ whole genome shotgun (WGS) entry which is preliminary data.</text>
</comment>
<gene>
    <name evidence="3" type="ORF">BZG01_16075</name>
</gene>
<comment type="similarity">
    <text evidence="1">Belongs to the PUR DNA-binding protein family.</text>
</comment>
<organism evidence="3 4">
    <name type="scientific">Labilibaculum manganireducens</name>
    <dbReference type="NCBI Taxonomy" id="1940525"/>
    <lineage>
        <taxon>Bacteria</taxon>
        <taxon>Pseudomonadati</taxon>
        <taxon>Bacteroidota</taxon>
        <taxon>Bacteroidia</taxon>
        <taxon>Marinilabiliales</taxon>
        <taxon>Marinifilaceae</taxon>
        <taxon>Labilibaculum</taxon>
    </lineage>
</organism>
<keyword evidence="2 3" id="KW-0238">DNA-binding</keyword>
<dbReference type="GO" id="GO:0032422">
    <property type="term" value="F:purine-rich negative regulatory element binding"/>
    <property type="evidence" value="ECO:0007669"/>
    <property type="project" value="InterPro"/>
</dbReference>
<dbReference type="Proteomes" id="UP000233618">
    <property type="component" value="Unassembled WGS sequence"/>
</dbReference>
<dbReference type="Pfam" id="PF11680">
    <property type="entry name" value="DUF3276"/>
    <property type="match status" value="1"/>
</dbReference>
<dbReference type="SMART" id="SM00712">
    <property type="entry name" value="PUR"/>
    <property type="match status" value="1"/>
</dbReference>
<evidence type="ECO:0000256" key="2">
    <source>
        <dbReference type="ARBA" id="ARBA00023125"/>
    </source>
</evidence>
<sequence>MEGYDKKEGFEKHNRDEIYSNAVRAGKRTYFFDVKATKKNDYYLTITESKKRYDKEGNFTFEKHKIFLYKEDFDKFSDGLLEAIDFIKSSNLEKETDEETYADSEYHEPATVIEGFESESFTNIEFEDLTE</sequence>
<evidence type="ECO:0000313" key="3">
    <source>
        <dbReference type="EMBL" id="PKQ63339.1"/>
    </source>
</evidence>
<name>A0A2N3HZ43_9BACT</name>
<protein>
    <submittedName>
        <fullName evidence="3">DNA-binding protein</fullName>
    </submittedName>
</protein>
<dbReference type="GO" id="GO:0000977">
    <property type="term" value="F:RNA polymerase II transcription regulatory region sequence-specific DNA binding"/>
    <property type="evidence" value="ECO:0007669"/>
    <property type="project" value="InterPro"/>
</dbReference>
<reference evidence="3 4" key="1">
    <citation type="journal article" date="2017" name="Front. Microbiol.">
        <title>Labilibaculum manganireducens gen. nov., sp. nov. and Labilibaculum filiforme sp. nov., Novel Bacteroidetes Isolated from Subsurface Sediments of the Baltic Sea.</title>
        <authorList>
            <person name="Vandieken V."/>
            <person name="Marshall I.P."/>
            <person name="Niemann H."/>
            <person name="Engelen B."/>
            <person name="Cypionka H."/>
        </authorList>
    </citation>
    <scope>NUCLEOTIDE SEQUENCE [LARGE SCALE GENOMIC DNA]</scope>
    <source>
        <strain evidence="3 4">59.10-2M</strain>
    </source>
</reference>
<keyword evidence="4" id="KW-1185">Reference proteome</keyword>
<proteinExistence type="inferred from homology"/>
<dbReference type="RefSeq" id="WP_101310870.1">
    <property type="nucleotide sequence ID" value="NZ_CAXXEE010000003.1"/>
</dbReference>
<dbReference type="AlphaFoldDB" id="A0A2N3HZ43"/>
<evidence type="ECO:0000256" key="1">
    <source>
        <dbReference type="ARBA" id="ARBA00009251"/>
    </source>
</evidence>
<dbReference type="InterPro" id="IPR006628">
    <property type="entry name" value="PUR-bd_fam"/>
</dbReference>
<evidence type="ECO:0000313" key="4">
    <source>
        <dbReference type="Proteomes" id="UP000233618"/>
    </source>
</evidence>
<dbReference type="Gene3D" id="3.10.450.700">
    <property type="match status" value="1"/>
</dbReference>